<protein>
    <submittedName>
        <fullName evidence="2">Uncharacterized protein</fullName>
    </submittedName>
</protein>
<dbReference type="OrthoDB" id="1751327at2759"/>
<proteinExistence type="predicted"/>
<dbReference type="Proteomes" id="UP000652761">
    <property type="component" value="Unassembled WGS sequence"/>
</dbReference>
<sequence>MAVSSQQAVAPRSPGVRPSGKKECPHCGRTHGGTECWKLGVQHGAPAPAAVAAAAPTTGRPGRPRAQARVFALAREDAEQAEHIIEGTVLFMGVHARVLFYMGGTHSFIFERFARQLAVESGLEAEELEVPLFVYTPAGTILYYYDVI</sequence>
<organism evidence="2 3">
    <name type="scientific">Colocasia esculenta</name>
    <name type="common">Wild taro</name>
    <name type="synonym">Arum esculentum</name>
    <dbReference type="NCBI Taxonomy" id="4460"/>
    <lineage>
        <taxon>Eukaryota</taxon>
        <taxon>Viridiplantae</taxon>
        <taxon>Streptophyta</taxon>
        <taxon>Embryophyta</taxon>
        <taxon>Tracheophyta</taxon>
        <taxon>Spermatophyta</taxon>
        <taxon>Magnoliopsida</taxon>
        <taxon>Liliopsida</taxon>
        <taxon>Araceae</taxon>
        <taxon>Aroideae</taxon>
        <taxon>Colocasieae</taxon>
        <taxon>Colocasia</taxon>
    </lineage>
</organism>
<dbReference type="Pfam" id="PF08284">
    <property type="entry name" value="RVP_2"/>
    <property type="match status" value="1"/>
</dbReference>
<name>A0A843TH17_COLES</name>
<reference evidence="2" key="1">
    <citation type="submission" date="2017-07" db="EMBL/GenBank/DDBJ databases">
        <title>Taro Niue Genome Assembly and Annotation.</title>
        <authorList>
            <person name="Atibalentja N."/>
            <person name="Keating K."/>
            <person name="Fields C.J."/>
        </authorList>
    </citation>
    <scope>NUCLEOTIDE SEQUENCE</scope>
    <source>
        <strain evidence="2">Niue_2</strain>
        <tissue evidence="2">Leaf</tissue>
    </source>
</reference>
<comment type="caution">
    <text evidence="2">The sequence shown here is derived from an EMBL/GenBank/DDBJ whole genome shotgun (WGS) entry which is preliminary data.</text>
</comment>
<keyword evidence="3" id="KW-1185">Reference proteome</keyword>
<dbReference type="EMBL" id="NMUH01000012">
    <property type="protein sequence ID" value="MQL68350.1"/>
    <property type="molecule type" value="Genomic_DNA"/>
</dbReference>
<evidence type="ECO:0000313" key="2">
    <source>
        <dbReference type="EMBL" id="MQL68350.1"/>
    </source>
</evidence>
<dbReference type="AlphaFoldDB" id="A0A843TH17"/>
<evidence type="ECO:0000313" key="3">
    <source>
        <dbReference type="Proteomes" id="UP000652761"/>
    </source>
</evidence>
<accession>A0A843TH17</accession>
<feature type="region of interest" description="Disordered" evidence="1">
    <location>
        <begin position="1"/>
        <end position="24"/>
    </location>
</feature>
<gene>
    <name evidence="2" type="ORF">Taro_000611</name>
</gene>
<evidence type="ECO:0000256" key="1">
    <source>
        <dbReference type="SAM" id="MobiDB-lite"/>
    </source>
</evidence>